<sequence length="80" mass="9065">MLKRTIEKLISRKFAQRFPSKDFDSSQEGFIIIASPEDIVELIATPKFMSEPLLKKIIFTAVKELDKQSTTPAKGPDKKP</sequence>
<proteinExistence type="predicted"/>
<name>A0ABU6KTP8_ENTAS</name>
<dbReference type="EMBL" id="JARTQQ020000001">
    <property type="protein sequence ID" value="MEC5729349.1"/>
    <property type="molecule type" value="Genomic_DNA"/>
</dbReference>
<keyword evidence="2" id="KW-1185">Reference proteome</keyword>
<organism evidence="1 2">
    <name type="scientific">Enterobacter asburiae</name>
    <dbReference type="NCBI Taxonomy" id="61645"/>
    <lineage>
        <taxon>Bacteria</taxon>
        <taxon>Pseudomonadati</taxon>
        <taxon>Pseudomonadota</taxon>
        <taxon>Gammaproteobacteria</taxon>
        <taxon>Enterobacterales</taxon>
        <taxon>Enterobacteriaceae</taxon>
        <taxon>Enterobacter</taxon>
        <taxon>Enterobacter cloacae complex</taxon>
    </lineage>
</organism>
<reference evidence="1 2" key="1">
    <citation type="journal article" date="2023" name="Nat. Commun.">
        <title>Genomic dissection of endemic carbapenem resistance reveals metallo-beta-lactamase dissemination through clonal, plasmid and integron transfer.</title>
        <authorList>
            <person name="Macesic N."/>
            <person name="Hawkey J."/>
            <person name="Vezina B."/>
            <person name="Wisniewski J.A."/>
            <person name="Cottingham H."/>
            <person name="Blakeway L.V."/>
            <person name="Harshegyi T."/>
            <person name="Pragastis K."/>
            <person name="Badoordeen G.Z."/>
            <person name="Dennison A."/>
            <person name="Spelman D.W."/>
            <person name="Jenney A.W.J."/>
            <person name="Peleg A.Y."/>
        </authorList>
    </citation>
    <scope>NUCLEOTIDE SEQUENCE [LARGE SCALE GENOMIC DNA]</scope>
    <source>
        <strain evidence="1 2">CPO239</strain>
    </source>
</reference>
<evidence type="ECO:0000313" key="1">
    <source>
        <dbReference type="EMBL" id="MEC5729349.1"/>
    </source>
</evidence>
<evidence type="ECO:0000313" key="2">
    <source>
        <dbReference type="Proteomes" id="UP001175344"/>
    </source>
</evidence>
<accession>A0ABU6KTP8</accession>
<comment type="caution">
    <text evidence="1">The sequence shown here is derived from an EMBL/GenBank/DDBJ whole genome shotgun (WGS) entry which is preliminary data.</text>
</comment>
<protein>
    <submittedName>
        <fullName evidence="1">Uncharacterized protein</fullName>
    </submittedName>
</protein>
<gene>
    <name evidence="1" type="ORF">QAA55_013120</name>
</gene>
<dbReference type="Proteomes" id="UP001175344">
    <property type="component" value="Unassembled WGS sequence"/>
</dbReference>
<dbReference type="RefSeq" id="WP_241175400.1">
    <property type="nucleotide sequence ID" value="NZ_JAKWHR010000165.1"/>
</dbReference>